<dbReference type="InterPro" id="IPR027417">
    <property type="entry name" value="P-loop_NTPase"/>
</dbReference>
<evidence type="ECO:0000256" key="3">
    <source>
        <dbReference type="ARBA" id="ARBA00022741"/>
    </source>
</evidence>
<evidence type="ECO:0000313" key="10">
    <source>
        <dbReference type="EMBL" id="TKV56191.1"/>
    </source>
</evidence>
<evidence type="ECO:0000313" key="11">
    <source>
        <dbReference type="Proteomes" id="UP000306985"/>
    </source>
</evidence>
<evidence type="ECO:0000256" key="7">
    <source>
        <dbReference type="ARBA" id="ARBA00048478"/>
    </source>
</evidence>
<dbReference type="PANTHER" id="PTHR21299">
    <property type="entry name" value="CYTIDYLATE KINASE/PANTOATE-BETA-ALANINE LIGASE"/>
    <property type="match status" value="1"/>
</dbReference>
<dbReference type="SUPFAM" id="SSF52540">
    <property type="entry name" value="P-loop containing nucleoside triphosphate hydrolases"/>
    <property type="match status" value="1"/>
</dbReference>
<evidence type="ECO:0000256" key="6">
    <source>
        <dbReference type="ARBA" id="ARBA00047615"/>
    </source>
</evidence>
<dbReference type="PANTHER" id="PTHR21299:SF2">
    <property type="entry name" value="CYTIDYLATE KINASE"/>
    <property type="match status" value="1"/>
</dbReference>
<keyword evidence="4 8" id="KW-0418">Kinase</keyword>
<comment type="subcellular location">
    <subcellularLocation>
        <location evidence="8">Cytoplasm</location>
    </subcellularLocation>
</comment>
<keyword evidence="2 8" id="KW-0808">Transferase</keyword>
<dbReference type="OrthoDB" id="9807434at2"/>
<keyword evidence="11" id="KW-1185">Reference proteome</keyword>
<dbReference type="InterPro" id="IPR011994">
    <property type="entry name" value="Cytidylate_kinase_dom"/>
</dbReference>
<dbReference type="GO" id="GO:0015949">
    <property type="term" value="P:nucleobase-containing small molecule interconversion"/>
    <property type="evidence" value="ECO:0007669"/>
    <property type="project" value="TreeGrafter"/>
</dbReference>
<dbReference type="CDD" id="cd02020">
    <property type="entry name" value="CMPK"/>
    <property type="match status" value="1"/>
</dbReference>
<comment type="catalytic activity">
    <reaction evidence="6 8">
        <text>dCMP + ATP = dCDP + ADP</text>
        <dbReference type="Rhea" id="RHEA:25094"/>
        <dbReference type="ChEBI" id="CHEBI:30616"/>
        <dbReference type="ChEBI" id="CHEBI:57566"/>
        <dbReference type="ChEBI" id="CHEBI:58593"/>
        <dbReference type="ChEBI" id="CHEBI:456216"/>
        <dbReference type="EC" id="2.7.4.25"/>
    </reaction>
</comment>
<dbReference type="Proteomes" id="UP000306985">
    <property type="component" value="Unassembled WGS sequence"/>
</dbReference>
<evidence type="ECO:0000256" key="4">
    <source>
        <dbReference type="ARBA" id="ARBA00022777"/>
    </source>
</evidence>
<dbReference type="InterPro" id="IPR003136">
    <property type="entry name" value="Cytidylate_kin"/>
</dbReference>
<dbReference type="GO" id="GO:0005524">
    <property type="term" value="F:ATP binding"/>
    <property type="evidence" value="ECO:0007669"/>
    <property type="project" value="UniProtKB-UniRule"/>
</dbReference>
<dbReference type="GO" id="GO:0006220">
    <property type="term" value="P:pyrimidine nucleotide metabolic process"/>
    <property type="evidence" value="ECO:0007669"/>
    <property type="project" value="UniProtKB-UniRule"/>
</dbReference>
<dbReference type="HAMAP" id="MF_00238">
    <property type="entry name" value="Cytidyl_kinase_type1"/>
    <property type="match status" value="1"/>
</dbReference>
<evidence type="ECO:0000259" key="9">
    <source>
        <dbReference type="Pfam" id="PF02224"/>
    </source>
</evidence>
<keyword evidence="5 8" id="KW-0067">ATP-binding</keyword>
<keyword evidence="8" id="KW-0963">Cytoplasm</keyword>
<reference evidence="10 11" key="1">
    <citation type="submission" date="2019-05" db="EMBL/GenBank/DDBJ databases">
        <title>Nakamurella sp. N5BH11, whole genome shotgun sequence.</title>
        <authorList>
            <person name="Tuo L."/>
        </authorList>
    </citation>
    <scope>NUCLEOTIDE SEQUENCE [LARGE SCALE GENOMIC DNA]</scope>
    <source>
        <strain evidence="10 11">N5BH11</strain>
    </source>
</reference>
<dbReference type="Pfam" id="PF02224">
    <property type="entry name" value="Cytidylate_kin"/>
    <property type="match status" value="1"/>
</dbReference>
<evidence type="ECO:0000256" key="1">
    <source>
        <dbReference type="ARBA" id="ARBA00009427"/>
    </source>
</evidence>
<evidence type="ECO:0000256" key="5">
    <source>
        <dbReference type="ARBA" id="ARBA00022840"/>
    </source>
</evidence>
<dbReference type="AlphaFoldDB" id="A0A4U6Q807"/>
<evidence type="ECO:0000256" key="8">
    <source>
        <dbReference type="HAMAP-Rule" id="MF_00238"/>
    </source>
</evidence>
<dbReference type="GO" id="GO:0036431">
    <property type="term" value="F:dCMP kinase activity"/>
    <property type="evidence" value="ECO:0007669"/>
    <property type="project" value="InterPro"/>
</dbReference>
<sequence length="226" mass="23830">MIAIDGPSGTGKSTVARRVAAALGAGYLDTGAMYRLITLAVLETGIDPTDDEAVATMVASVTFDSPTDPSAQQHELAGRSVTSEIRGPEVTRAVTPVSANPAVREHLATRQRRLARSGRMVVEGRDIGTVIVPDAELKIYLTADADERARRRHRQDAGRTAAAVAPASDIAAVALDLARRDDADSSRQHAPLQAADDAVVIDSSQMELAETVATVLRLAAERGIRS</sequence>
<dbReference type="NCBIfam" id="TIGR00017">
    <property type="entry name" value="cmk"/>
    <property type="match status" value="1"/>
</dbReference>
<proteinExistence type="inferred from homology"/>
<organism evidence="10 11">
    <name type="scientific">Nakamurella flava</name>
    <dbReference type="NCBI Taxonomy" id="2576308"/>
    <lineage>
        <taxon>Bacteria</taxon>
        <taxon>Bacillati</taxon>
        <taxon>Actinomycetota</taxon>
        <taxon>Actinomycetes</taxon>
        <taxon>Nakamurellales</taxon>
        <taxon>Nakamurellaceae</taxon>
        <taxon>Nakamurella</taxon>
    </lineage>
</organism>
<dbReference type="Gene3D" id="3.40.50.300">
    <property type="entry name" value="P-loop containing nucleotide triphosphate hydrolases"/>
    <property type="match status" value="1"/>
</dbReference>
<dbReference type="GO" id="GO:0036430">
    <property type="term" value="F:CMP kinase activity"/>
    <property type="evidence" value="ECO:0007669"/>
    <property type="project" value="RHEA"/>
</dbReference>
<dbReference type="EC" id="2.7.4.25" evidence="8"/>
<comment type="similarity">
    <text evidence="1 8">Belongs to the cytidylate kinase family. Type 1 subfamily.</text>
</comment>
<evidence type="ECO:0000256" key="2">
    <source>
        <dbReference type="ARBA" id="ARBA00022679"/>
    </source>
</evidence>
<dbReference type="GO" id="GO:0005829">
    <property type="term" value="C:cytosol"/>
    <property type="evidence" value="ECO:0007669"/>
    <property type="project" value="TreeGrafter"/>
</dbReference>
<name>A0A4U6Q807_9ACTN</name>
<dbReference type="EMBL" id="SZZH01000008">
    <property type="protein sequence ID" value="TKV56191.1"/>
    <property type="molecule type" value="Genomic_DNA"/>
</dbReference>
<feature type="domain" description="Cytidylate kinase" evidence="9">
    <location>
        <begin position="2"/>
        <end position="219"/>
    </location>
</feature>
<comment type="catalytic activity">
    <reaction evidence="7 8">
        <text>CMP + ATP = CDP + ADP</text>
        <dbReference type="Rhea" id="RHEA:11600"/>
        <dbReference type="ChEBI" id="CHEBI:30616"/>
        <dbReference type="ChEBI" id="CHEBI:58069"/>
        <dbReference type="ChEBI" id="CHEBI:60377"/>
        <dbReference type="ChEBI" id="CHEBI:456216"/>
        <dbReference type="EC" id="2.7.4.25"/>
    </reaction>
</comment>
<gene>
    <name evidence="8" type="primary">cmk</name>
    <name evidence="10" type="ORF">FDO65_21580</name>
</gene>
<comment type="caution">
    <text evidence="10">The sequence shown here is derived from an EMBL/GenBank/DDBJ whole genome shotgun (WGS) entry which is preliminary data.</text>
</comment>
<accession>A0A4U6Q807</accession>
<keyword evidence="3 8" id="KW-0547">Nucleotide-binding</keyword>
<feature type="binding site" evidence="8">
    <location>
        <begin position="6"/>
        <end position="14"/>
    </location>
    <ligand>
        <name>ATP</name>
        <dbReference type="ChEBI" id="CHEBI:30616"/>
    </ligand>
</feature>
<protein>
    <recommendedName>
        <fullName evidence="8">Cytidylate kinase</fullName>
        <shortName evidence="8">CK</shortName>
        <ecNumber evidence="8">2.7.4.25</ecNumber>
    </recommendedName>
    <alternativeName>
        <fullName evidence="8">Cytidine monophosphate kinase</fullName>
        <shortName evidence="8">CMP kinase</shortName>
    </alternativeName>
</protein>